<protein>
    <submittedName>
        <fullName evidence="1">Uncharacterized protein</fullName>
    </submittedName>
</protein>
<reference evidence="1" key="1">
    <citation type="journal article" date="2021" name="Proc. Natl. Acad. Sci. U.S.A.">
        <title>A Catalog of Tens of Thousands of Viruses from Human Metagenomes Reveals Hidden Associations with Chronic Diseases.</title>
        <authorList>
            <person name="Tisza M.J."/>
            <person name="Buck C.B."/>
        </authorList>
    </citation>
    <scope>NUCLEOTIDE SEQUENCE</scope>
    <source>
        <strain evidence="1">CtXzK3</strain>
    </source>
</reference>
<name>A0A8S5SVI0_9CAUD</name>
<accession>A0A8S5SVI0</accession>
<organism evidence="1">
    <name type="scientific">Siphoviridae sp. ctXzK3</name>
    <dbReference type="NCBI Taxonomy" id="2827889"/>
    <lineage>
        <taxon>Viruses</taxon>
        <taxon>Duplodnaviria</taxon>
        <taxon>Heunggongvirae</taxon>
        <taxon>Uroviricota</taxon>
        <taxon>Caudoviricetes</taxon>
    </lineage>
</organism>
<dbReference type="EMBL" id="BK032684">
    <property type="protein sequence ID" value="DAF55009.1"/>
    <property type="molecule type" value="Genomic_DNA"/>
</dbReference>
<sequence length="64" mass="7043">MKDKQLQANELKIAVTVSSFFMGTTSLQKEKKTTVTLLSIALNTRHSLVRIDAPLPIDTISVSI</sequence>
<proteinExistence type="predicted"/>
<evidence type="ECO:0000313" key="1">
    <source>
        <dbReference type="EMBL" id="DAF55009.1"/>
    </source>
</evidence>